<proteinExistence type="predicted"/>
<keyword evidence="2" id="KW-0560">Oxidoreductase</keyword>
<dbReference type="InterPro" id="IPR011008">
    <property type="entry name" value="Dimeric_a/b-barrel"/>
</dbReference>
<evidence type="ECO:0000313" key="3">
    <source>
        <dbReference type="Proteomes" id="UP000001654"/>
    </source>
</evidence>
<keyword evidence="3" id="KW-1185">Reference proteome</keyword>
<dbReference type="EMBL" id="CP001650">
    <property type="protein sequence ID" value="ADF53204.1"/>
    <property type="molecule type" value="Genomic_DNA"/>
</dbReference>
<dbReference type="HOGENOM" id="CLU_1179844_0_0_10"/>
<dbReference type="Proteomes" id="UP000001654">
    <property type="component" value="Chromosome"/>
</dbReference>
<dbReference type="eggNOG" id="COG1359">
    <property type="taxonomic scope" value="Bacteria"/>
</dbReference>
<dbReference type="Pfam" id="PF03992">
    <property type="entry name" value="ABM"/>
    <property type="match status" value="2"/>
</dbReference>
<dbReference type="OrthoDB" id="9792284at2"/>
<dbReference type="PANTHER" id="PTHR33336:SF15">
    <property type="entry name" value="ABM DOMAIN-CONTAINING PROTEIN"/>
    <property type="match status" value="1"/>
</dbReference>
<evidence type="ECO:0000259" key="1">
    <source>
        <dbReference type="PROSITE" id="PS51725"/>
    </source>
</evidence>
<organism evidence="2 3">
    <name type="scientific">Zunongwangia profunda (strain DSM 18752 / CCTCC AB 206139 / SM-A87)</name>
    <name type="common">Wangia profunda</name>
    <dbReference type="NCBI Taxonomy" id="655815"/>
    <lineage>
        <taxon>Bacteria</taxon>
        <taxon>Pseudomonadati</taxon>
        <taxon>Bacteroidota</taxon>
        <taxon>Flavobacteriia</taxon>
        <taxon>Flavobacteriales</taxon>
        <taxon>Flavobacteriaceae</taxon>
        <taxon>Zunongwangia</taxon>
    </lineage>
</organism>
<dbReference type="KEGG" id="zpr:ZPR_2884"/>
<dbReference type="AlphaFoldDB" id="D5BGM3"/>
<dbReference type="PANTHER" id="PTHR33336">
    <property type="entry name" value="QUINOL MONOOXYGENASE YGIN-RELATED"/>
    <property type="match status" value="1"/>
</dbReference>
<dbReference type="GO" id="GO:0004497">
    <property type="term" value="F:monooxygenase activity"/>
    <property type="evidence" value="ECO:0007669"/>
    <property type="project" value="UniProtKB-KW"/>
</dbReference>
<dbReference type="SUPFAM" id="SSF54909">
    <property type="entry name" value="Dimeric alpha+beta barrel"/>
    <property type="match status" value="2"/>
</dbReference>
<feature type="domain" description="ABM" evidence="1">
    <location>
        <begin position="139"/>
        <end position="229"/>
    </location>
</feature>
<dbReference type="InterPro" id="IPR050744">
    <property type="entry name" value="AI-2_Isomerase_LsrG"/>
</dbReference>
<dbReference type="InterPro" id="IPR007138">
    <property type="entry name" value="ABM_dom"/>
</dbReference>
<evidence type="ECO:0000313" key="2">
    <source>
        <dbReference type="EMBL" id="ADF53204.1"/>
    </source>
</evidence>
<dbReference type="STRING" id="655815.ZPR_2884"/>
<keyword evidence="2" id="KW-0503">Monooxygenase</keyword>
<feature type="domain" description="ABM" evidence="1">
    <location>
        <begin position="30"/>
        <end position="121"/>
    </location>
</feature>
<name>D5BGM3_ZUNPS</name>
<dbReference type="Gene3D" id="3.30.70.100">
    <property type="match status" value="1"/>
</dbReference>
<gene>
    <name evidence="2" type="ordered locus">ZPR_2884</name>
</gene>
<protein>
    <submittedName>
        <fullName evidence="2">Antibiotic biosynthesis monooxygenase</fullName>
    </submittedName>
</protein>
<reference evidence="2 3" key="1">
    <citation type="journal article" date="2010" name="BMC Genomics">
        <title>The complete genome of Zunongwangia profunda SM-A87 reveals its adaptation to the deep-sea environment and ecological role in sedimentary organic nitrogen degradation.</title>
        <authorList>
            <person name="Qin Q.L."/>
            <person name="Zhang X.Y."/>
            <person name="Wang X.M."/>
            <person name="Liu G.M."/>
            <person name="Chen X.L."/>
            <person name="Xie B.B."/>
            <person name="Dang H.Y."/>
            <person name="Zhou B.C."/>
            <person name="Yu J."/>
            <person name="Zhang Y.Z."/>
        </authorList>
    </citation>
    <scope>NUCLEOTIDE SEQUENCE [LARGE SCALE GENOMIC DNA]</scope>
    <source>
        <strain evidence="3">DSM 18752 / CCTCC AB 206139 / SM-A87</strain>
    </source>
</reference>
<dbReference type="RefSeq" id="WP_013072301.1">
    <property type="nucleotide sequence ID" value="NC_014041.1"/>
</dbReference>
<dbReference type="PROSITE" id="PS51725">
    <property type="entry name" value="ABM"/>
    <property type="match status" value="2"/>
</dbReference>
<sequence>MKKPLIKTLVCIGLLIGSHHFINAQEQESFQKLVKLPVREAAYDSYLALMRINIEQSRKEDGNISFTLFGKDGDYTVYLLERFKNKAAWEEHKKSVYARSTDAISPAATMHLSEETILKEIPEIPAADTEIVIPEENTKNIITWFTVQPTATTAFIEAMSKAIPKARETEENLGYNIYQNAEDPNKFIVIERWRNPEVYQNYLQSEYSKKLNQDVEGLLTKEAKLKREVLKNISE</sequence>
<accession>D5BGM3</accession>